<sequence>MKIKPGFKYFILTFLVVIFLALLVPRKINIMVSDIGRHLKNGEIFVTTGKIVDTNYYSYTEPDFSVVNHHWLSGIIFYVIYSGFGFAGLNIIFSLVMGVSMFLIMYLSQNKTGWVVSLSCSLFMSIFILSRLEVRPEVFSCLFFVLYLIILNEFKSGKISFKPTLIILFILQVFWTNLHIFFILGPFLVGSYFLIALIERNSICIRFYGYLLVVTVLAGIINPWGIRGLLEPLLIFRGYEIKVVENMTIFYSIVLHQGNILARDYLLFFIFTLLLGLFSPLFFKKFYLNKSNYVWYAVFIFFGLLTARIMRFVSFYGFYGVYFFTLLLGSVPEFLVYFRKIFRFILPLAIFTLFTFSFSSPEYGFGLLPNSEKASEFYLSSNLTGPILNNYDDGSYIIFYLFPGEKVFVDGRPEAYSSEFQTAYSTRVFEDTKAFENQNTRYSFNTIFLPSSSLNSQTREFVLRLIKTGIWKPVYLDEHALILLKNNAANLSVISKYQIPNLSEKLIVTKHNDRTGISSPWLFLIKIFS</sequence>
<gene>
    <name evidence="2" type="ORF">GYA27_02805</name>
</gene>
<evidence type="ECO:0008006" key="4">
    <source>
        <dbReference type="Google" id="ProtNLM"/>
    </source>
</evidence>
<feature type="transmembrane region" description="Helical" evidence="1">
    <location>
        <begin position="207"/>
        <end position="226"/>
    </location>
</feature>
<dbReference type="AlphaFoldDB" id="A0A7X9DKI1"/>
<feature type="transmembrane region" description="Helical" evidence="1">
    <location>
        <begin position="166"/>
        <end position="195"/>
    </location>
</feature>
<feature type="transmembrane region" description="Helical" evidence="1">
    <location>
        <begin position="345"/>
        <end position="365"/>
    </location>
</feature>
<comment type="caution">
    <text evidence="2">The sequence shown here is derived from an EMBL/GenBank/DDBJ whole genome shotgun (WGS) entry which is preliminary data.</text>
</comment>
<feature type="transmembrane region" description="Helical" evidence="1">
    <location>
        <begin position="6"/>
        <end position="24"/>
    </location>
</feature>
<keyword evidence="1" id="KW-0812">Transmembrane</keyword>
<feature type="transmembrane region" description="Helical" evidence="1">
    <location>
        <begin position="265"/>
        <end position="283"/>
    </location>
</feature>
<keyword evidence="1" id="KW-1133">Transmembrane helix</keyword>
<accession>A0A7X9DKI1</accession>
<organism evidence="2 3">
    <name type="scientific">candidate division WWE3 bacterium</name>
    <dbReference type="NCBI Taxonomy" id="2053526"/>
    <lineage>
        <taxon>Bacteria</taxon>
        <taxon>Katanobacteria</taxon>
    </lineage>
</organism>
<feature type="transmembrane region" description="Helical" evidence="1">
    <location>
        <begin position="137"/>
        <end position="154"/>
    </location>
</feature>
<feature type="transmembrane region" description="Helical" evidence="1">
    <location>
        <begin position="112"/>
        <end position="130"/>
    </location>
</feature>
<feature type="transmembrane region" description="Helical" evidence="1">
    <location>
        <begin position="75"/>
        <end position="106"/>
    </location>
</feature>
<evidence type="ECO:0000313" key="3">
    <source>
        <dbReference type="Proteomes" id="UP000526033"/>
    </source>
</evidence>
<name>A0A7X9DKI1_UNCKA</name>
<proteinExistence type="predicted"/>
<feature type="transmembrane region" description="Helical" evidence="1">
    <location>
        <begin position="319"/>
        <end position="338"/>
    </location>
</feature>
<protein>
    <recommendedName>
        <fullName evidence="4">Glycosyltransferase RgtA/B/C/D-like domain-containing protein</fullName>
    </recommendedName>
</protein>
<keyword evidence="1" id="KW-0472">Membrane</keyword>
<feature type="transmembrane region" description="Helical" evidence="1">
    <location>
        <begin position="295"/>
        <end position="313"/>
    </location>
</feature>
<reference evidence="2 3" key="1">
    <citation type="journal article" date="2020" name="Biotechnol. Biofuels">
        <title>New insights from the biogas microbiome by comprehensive genome-resolved metagenomics of nearly 1600 species originating from multiple anaerobic digesters.</title>
        <authorList>
            <person name="Campanaro S."/>
            <person name="Treu L."/>
            <person name="Rodriguez-R L.M."/>
            <person name="Kovalovszki A."/>
            <person name="Ziels R.M."/>
            <person name="Maus I."/>
            <person name="Zhu X."/>
            <person name="Kougias P.G."/>
            <person name="Basile A."/>
            <person name="Luo G."/>
            <person name="Schluter A."/>
            <person name="Konstantinidis K.T."/>
            <person name="Angelidaki I."/>
        </authorList>
    </citation>
    <scope>NUCLEOTIDE SEQUENCE [LARGE SCALE GENOMIC DNA]</scope>
    <source>
        <strain evidence="2">AS27yjCOA_165</strain>
    </source>
</reference>
<evidence type="ECO:0000256" key="1">
    <source>
        <dbReference type="SAM" id="Phobius"/>
    </source>
</evidence>
<dbReference type="Proteomes" id="UP000526033">
    <property type="component" value="Unassembled WGS sequence"/>
</dbReference>
<dbReference type="EMBL" id="JAAZNL010000027">
    <property type="protein sequence ID" value="NMB70108.1"/>
    <property type="molecule type" value="Genomic_DNA"/>
</dbReference>
<evidence type="ECO:0000313" key="2">
    <source>
        <dbReference type="EMBL" id="NMB70108.1"/>
    </source>
</evidence>